<protein>
    <submittedName>
        <fullName evidence="2">Uncharacterized protein</fullName>
    </submittedName>
</protein>
<dbReference type="EMBL" id="JABDTM020027048">
    <property type="protein sequence ID" value="KAH0811072.1"/>
    <property type="molecule type" value="Genomic_DNA"/>
</dbReference>
<evidence type="ECO:0000256" key="1">
    <source>
        <dbReference type="SAM" id="MobiDB-lite"/>
    </source>
</evidence>
<gene>
    <name evidence="2" type="ORF">GEV33_011719</name>
</gene>
<name>A0A8J6L8P7_TENMO</name>
<organism evidence="2 3">
    <name type="scientific">Tenebrio molitor</name>
    <name type="common">Yellow mealworm beetle</name>
    <dbReference type="NCBI Taxonomy" id="7067"/>
    <lineage>
        <taxon>Eukaryota</taxon>
        <taxon>Metazoa</taxon>
        <taxon>Ecdysozoa</taxon>
        <taxon>Arthropoda</taxon>
        <taxon>Hexapoda</taxon>
        <taxon>Insecta</taxon>
        <taxon>Pterygota</taxon>
        <taxon>Neoptera</taxon>
        <taxon>Endopterygota</taxon>
        <taxon>Coleoptera</taxon>
        <taxon>Polyphaga</taxon>
        <taxon>Cucujiformia</taxon>
        <taxon>Tenebrionidae</taxon>
        <taxon>Tenebrio</taxon>
    </lineage>
</organism>
<keyword evidence="3" id="KW-1185">Reference proteome</keyword>
<evidence type="ECO:0000313" key="3">
    <source>
        <dbReference type="Proteomes" id="UP000719412"/>
    </source>
</evidence>
<proteinExistence type="predicted"/>
<accession>A0A8J6L8P7</accession>
<feature type="region of interest" description="Disordered" evidence="1">
    <location>
        <begin position="1"/>
        <end position="49"/>
    </location>
</feature>
<feature type="compositionally biased region" description="Basic and acidic residues" evidence="1">
    <location>
        <begin position="14"/>
        <end position="49"/>
    </location>
</feature>
<dbReference type="Proteomes" id="UP000719412">
    <property type="component" value="Unassembled WGS sequence"/>
</dbReference>
<reference evidence="2" key="1">
    <citation type="journal article" date="2020" name="J Insects Food Feed">
        <title>The yellow mealworm (Tenebrio molitor) genome: a resource for the emerging insects as food and feed industry.</title>
        <authorList>
            <person name="Eriksson T."/>
            <person name="Andere A."/>
            <person name="Kelstrup H."/>
            <person name="Emery V."/>
            <person name="Picard C."/>
        </authorList>
    </citation>
    <scope>NUCLEOTIDE SEQUENCE</scope>
    <source>
        <strain evidence="2">Stoneville</strain>
        <tissue evidence="2">Whole head</tissue>
    </source>
</reference>
<evidence type="ECO:0000313" key="2">
    <source>
        <dbReference type="EMBL" id="KAH0811072.1"/>
    </source>
</evidence>
<dbReference type="AlphaFoldDB" id="A0A8J6L8P7"/>
<comment type="caution">
    <text evidence="2">The sequence shown here is derived from an EMBL/GenBank/DDBJ whole genome shotgun (WGS) entry which is preliminary data.</text>
</comment>
<reference evidence="2" key="2">
    <citation type="submission" date="2021-08" db="EMBL/GenBank/DDBJ databases">
        <authorList>
            <person name="Eriksson T."/>
        </authorList>
    </citation>
    <scope>NUCLEOTIDE SEQUENCE</scope>
    <source>
        <strain evidence="2">Stoneville</strain>
        <tissue evidence="2">Whole head</tissue>
    </source>
</reference>
<sequence length="315" mass="34526">MGTFEKGLLNSCKQETKVSNTERLRRRPIEAEDTERNSPREAHSSRDDSSSLHSIISHWNVSDIAFGGGGGGLVRTRETLTRRETSHKLVPETSPLPGHARANWGHRRFLASSRRADVPITIDYDKFEALIFLITKEYYSHIALVMLPDRAILIRGRTIKVAVPDPRPSKKLETEEPSRFLSIEASCSTPEGMSEKTESDICVFLEERIGIVAAEIAVQGSDFRVGGHRGGACRLYRLKPSRPISGPPAFKQSSGRPLSAACIADVPPAHPSSFRDPAPALIAQRIGLFGLYRADLIALTSLASPGPILSLQRGT</sequence>